<protein>
    <recommendedName>
        <fullName evidence="2">histidine kinase</fullName>
        <ecNumber evidence="2">2.7.13.3</ecNumber>
    </recommendedName>
</protein>
<dbReference type="Gene3D" id="1.25.40.10">
    <property type="entry name" value="Tetratricopeptide repeat domain"/>
    <property type="match status" value="2"/>
</dbReference>
<keyword evidence="6" id="KW-0732">Signal</keyword>
<dbReference type="InterPro" id="IPR005467">
    <property type="entry name" value="His_kinase_dom"/>
</dbReference>
<dbReference type="InterPro" id="IPR011990">
    <property type="entry name" value="TPR-like_helical_dom_sf"/>
</dbReference>
<dbReference type="Pfam" id="PF13424">
    <property type="entry name" value="TPR_12"/>
    <property type="match status" value="1"/>
</dbReference>
<evidence type="ECO:0000259" key="7">
    <source>
        <dbReference type="PROSITE" id="PS50109"/>
    </source>
</evidence>
<comment type="caution">
    <text evidence="8">The sequence shown here is derived from an EMBL/GenBank/DDBJ whole genome shotgun (WGS) entry which is preliminary data.</text>
</comment>
<dbReference type="AlphaFoldDB" id="A0A7K1TDG1"/>
<evidence type="ECO:0000256" key="5">
    <source>
        <dbReference type="SAM" id="Phobius"/>
    </source>
</evidence>
<dbReference type="SUPFAM" id="SSF48452">
    <property type="entry name" value="TPR-like"/>
    <property type="match status" value="2"/>
</dbReference>
<evidence type="ECO:0000313" key="8">
    <source>
        <dbReference type="EMBL" id="MVN76201.1"/>
    </source>
</evidence>
<name>A0A7K1TDG1_9BACT</name>
<comment type="catalytic activity">
    <reaction evidence="1">
        <text>ATP + protein L-histidine = ADP + protein N-phospho-L-histidine.</text>
        <dbReference type="EC" id="2.7.13.3"/>
    </reaction>
</comment>
<dbReference type="InterPro" id="IPR003594">
    <property type="entry name" value="HATPase_dom"/>
</dbReference>
<feature type="region of interest" description="Disordered" evidence="4">
    <location>
        <begin position="711"/>
        <end position="731"/>
    </location>
</feature>
<evidence type="ECO:0000313" key="9">
    <source>
        <dbReference type="Proteomes" id="UP000441336"/>
    </source>
</evidence>
<dbReference type="InterPro" id="IPR003661">
    <property type="entry name" value="HisK_dim/P_dom"/>
</dbReference>
<dbReference type="SMART" id="SM00028">
    <property type="entry name" value="TPR"/>
    <property type="match status" value="4"/>
</dbReference>
<dbReference type="Proteomes" id="UP000441336">
    <property type="component" value="Unassembled WGS sequence"/>
</dbReference>
<evidence type="ECO:0000256" key="6">
    <source>
        <dbReference type="SAM" id="SignalP"/>
    </source>
</evidence>
<evidence type="ECO:0000256" key="1">
    <source>
        <dbReference type="ARBA" id="ARBA00000085"/>
    </source>
</evidence>
<dbReference type="SUPFAM" id="SSF55874">
    <property type="entry name" value="ATPase domain of HSP90 chaperone/DNA topoisomerase II/histidine kinase"/>
    <property type="match status" value="1"/>
</dbReference>
<keyword evidence="3" id="KW-0597">Phosphoprotein</keyword>
<dbReference type="EC" id="2.7.13.3" evidence="2"/>
<dbReference type="InterPro" id="IPR036097">
    <property type="entry name" value="HisK_dim/P_sf"/>
</dbReference>
<proteinExistence type="predicted"/>
<accession>A0A7K1TDG1</accession>
<feature type="transmembrane region" description="Helical" evidence="5">
    <location>
        <begin position="396"/>
        <end position="418"/>
    </location>
</feature>
<evidence type="ECO:0000256" key="2">
    <source>
        <dbReference type="ARBA" id="ARBA00012438"/>
    </source>
</evidence>
<dbReference type="PROSITE" id="PS50109">
    <property type="entry name" value="HIS_KIN"/>
    <property type="match status" value="1"/>
</dbReference>
<dbReference type="SUPFAM" id="SSF47384">
    <property type="entry name" value="Homodimeric domain of signal transducing histidine kinase"/>
    <property type="match status" value="1"/>
</dbReference>
<dbReference type="CDD" id="cd00082">
    <property type="entry name" value="HisKA"/>
    <property type="match status" value="1"/>
</dbReference>
<sequence length="731" mass="80878">MNYRLALAIVFGLLRFGPLAAQSRPADSLRALLAQSKQPDTTRVRRLQALSDQLLARDHAQANTLAKQALALSRRLRYPAGEGNALIGLATIARLEDNYSLARRYTQQALALYTQHRKAGGLAKAYLQLSLIDEVPGANLVTALREALQGLKYAEQAHRPTTKLYLQYTLGDIYVQLGDYTTALETLQVTLRNARQQGNEPVVAATFNLLGNIHKTLRHWPEALACFRRSTRLYRKLGDLQSATTDEINLAELYALQGANELALRYSRAARREALAHADTHNLPGAELALARAQLNLGRLDSALVLAQHGFALSQQARDNMGLANASDILARTYARRGDFAPAYHYQSLWVSYQDSLAGVETQRKTSALRYGYELNKKQDQIALLTQARQLQRQQLWGLLAGLLGTVLIMGLLGRNIYLKQRANRALGEKNAYIAQQRDDLDRTLVELQATQSQLVQSEKMVALAALTAGVAHEIQNPLNFVNNFSEMGLELAIELEAETQKPTRDRALENGLLDDIKQNLLIINQHGTRAGDIVRGMLEHARTDRGQRQPLDLNKAAEEYLRLAYHNQQSKNQDFTLVRTLHLDPQLGLLQLVPQEIGRVLLNLFANAVYAVRQKAVRLGPAYVPEVRVSTARQGERVVLRVHDNGTGIPASIVKKIFDPFFTTKPPGEGTGLGLWFSYDIITKSYGGTMTVATQEGEYTEFTLTLPAAPTPPQNVEASAAADGRLAGVS</sequence>
<dbReference type="Gene3D" id="3.30.565.10">
    <property type="entry name" value="Histidine kinase-like ATPase, C-terminal domain"/>
    <property type="match status" value="1"/>
</dbReference>
<dbReference type="GO" id="GO:0000155">
    <property type="term" value="F:phosphorelay sensor kinase activity"/>
    <property type="evidence" value="ECO:0007669"/>
    <property type="project" value="InterPro"/>
</dbReference>
<dbReference type="Gene3D" id="1.10.287.130">
    <property type="match status" value="1"/>
</dbReference>
<evidence type="ECO:0000256" key="4">
    <source>
        <dbReference type="SAM" id="MobiDB-lite"/>
    </source>
</evidence>
<dbReference type="InterPro" id="IPR019734">
    <property type="entry name" value="TPR_rpt"/>
</dbReference>
<dbReference type="InterPro" id="IPR036890">
    <property type="entry name" value="HATPase_C_sf"/>
</dbReference>
<keyword evidence="5" id="KW-1133">Transmembrane helix</keyword>
<reference evidence="8 9" key="1">
    <citation type="submission" date="2019-12" db="EMBL/GenBank/DDBJ databases">
        <title>Hymenobacter sp. HMF4947 Genome sequencing and assembly.</title>
        <authorList>
            <person name="Kang H."/>
            <person name="Cha I."/>
            <person name="Kim H."/>
            <person name="Joh K."/>
        </authorList>
    </citation>
    <scope>NUCLEOTIDE SEQUENCE [LARGE SCALE GENOMIC DNA]</scope>
    <source>
        <strain evidence="8 9">HMF4947</strain>
    </source>
</reference>
<feature type="domain" description="Histidine kinase" evidence="7">
    <location>
        <begin position="470"/>
        <end position="711"/>
    </location>
</feature>
<feature type="signal peptide" evidence="6">
    <location>
        <begin position="1"/>
        <end position="20"/>
    </location>
</feature>
<dbReference type="SMART" id="SM00388">
    <property type="entry name" value="HisKA"/>
    <property type="match status" value="1"/>
</dbReference>
<keyword evidence="5" id="KW-0812">Transmembrane</keyword>
<evidence type="ECO:0000256" key="3">
    <source>
        <dbReference type="ARBA" id="ARBA00022553"/>
    </source>
</evidence>
<dbReference type="InterPro" id="IPR004358">
    <property type="entry name" value="Sig_transdc_His_kin-like_C"/>
</dbReference>
<dbReference type="Pfam" id="PF02518">
    <property type="entry name" value="HATPase_c"/>
    <property type="match status" value="1"/>
</dbReference>
<feature type="chain" id="PRO_5029553823" description="histidine kinase" evidence="6">
    <location>
        <begin position="21"/>
        <end position="731"/>
    </location>
</feature>
<dbReference type="PRINTS" id="PR00344">
    <property type="entry name" value="BCTRLSENSOR"/>
</dbReference>
<gene>
    <name evidence="8" type="ORF">GO988_07675</name>
</gene>
<keyword evidence="5" id="KW-0472">Membrane</keyword>
<dbReference type="PANTHER" id="PTHR43065:SF42">
    <property type="entry name" value="TWO-COMPONENT SENSOR PPRA"/>
    <property type="match status" value="1"/>
</dbReference>
<keyword evidence="9" id="KW-1185">Reference proteome</keyword>
<organism evidence="8 9">
    <name type="scientific">Hymenobacter ginkgonis</name>
    <dbReference type="NCBI Taxonomy" id="2682976"/>
    <lineage>
        <taxon>Bacteria</taxon>
        <taxon>Pseudomonadati</taxon>
        <taxon>Bacteroidota</taxon>
        <taxon>Cytophagia</taxon>
        <taxon>Cytophagales</taxon>
        <taxon>Hymenobacteraceae</taxon>
        <taxon>Hymenobacter</taxon>
    </lineage>
</organism>
<dbReference type="RefSeq" id="WP_157563856.1">
    <property type="nucleotide sequence ID" value="NZ_WQKZ01000002.1"/>
</dbReference>
<dbReference type="SMART" id="SM00387">
    <property type="entry name" value="HATPase_c"/>
    <property type="match status" value="1"/>
</dbReference>
<dbReference type="PANTHER" id="PTHR43065">
    <property type="entry name" value="SENSOR HISTIDINE KINASE"/>
    <property type="match status" value="1"/>
</dbReference>
<dbReference type="EMBL" id="WQKZ01000002">
    <property type="protein sequence ID" value="MVN76201.1"/>
    <property type="molecule type" value="Genomic_DNA"/>
</dbReference>